<sequence length="777" mass="87393">MSDSGFDIYDDESWAVPNVSQDDLPPIPEAWEPETTVRGRGPVASPTDDVQTPADEPEENEVVSDPFGPFERDELDNKLISSFSGKIVRKDLTALMKRTANVPSFVLEYLLGMYCSTDDSDAIEEGVERIRKILTENYVRPDESETIKSKIRELGQYTVIDKVSAVLDEKSDFYVARFTNLNIEPFVMPDEYVRNYTKILQGGIWCIMRIEYRRPGEAEDEFGDDVFGQGSSRRPKKKGGKRGPEDSPFSVMSLTPIQMPNLDIDEFVSHRSGFTRDEWLSVLLRSAGYESDALTERERLHFVERMVPLVEHNYNLCELGPRGTGKSHIYKEVSPYAILLSGGQTTTANLFGRMNGRGDDRIGLVGLWDCVTFDEVAGMRFKDQNAVQIMKDFMASGSYARGRDALNADASMVFEGNINDTVQNVLKTTHLFDPFPPEFNNDSAFFDRIHYYLPGWEVPKMRQSILTDHYGLITDCLSEFCREMRKRDFTHILDHFFRLNSDFNKRDEIAVRKTFSGLAKLIFPDERMGKEDVRWVLEYAIEGRRRVKEQLKIMAGIEFKDVNLGYIDADNPKSVQVIHVPEQPDETLIPEGPLMPGHVFGVGRSLSGDVAVYKLENRGVRGDAKFKMEGVSHFGPVRDAMNAAFEFFRENAHRLGPGVSADQADLLLFYNDLQGKGPSDEVSLAEFVGLCSVATNRPVAPSMAIPGILRLSGTMDDIRNLEDIMRVAKNAGAKRILLPFGCLRDLQNIPQDLVGGMSADFYPDGDALAAARKALDL</sequence>
<evidence type="ECO:0000313" key="5">
    <source>
        <dbReference type="Proteomes" id="UP001478817"/>
    </source>
</evidence>
<dbReference type="RefSeq" id="WP_349182844.1">
    <property type="nucleotide sequence ID" value="NZ_JBBNGS010000014.1"/>
</dbReference>
<dbReference type="GO" id="GO:0006508">
    <property type="term" value="P:proteolysis"/>
    <property type="evidence" value="ECO:0007669"/>
    <property type="project" value="UniProtKB-KW"/>
</dbReference>
<dbReference type="Pfam" id="PF05362">
    <property type="entry name" value="Lon_C"/>
    <property type="match status" value="1"/>
</dbReference>
<evidence type="ECO:0000256" key="1">
    <source>
        <dbReference type="SAM" id="MobiDB-lite"/>
    </source>
</evidence>
<organism evidence="4 5">
    <name type="scientific">Paratractidigestivibacter faecalis</name>
    <dbReference type="NCBI Taxonomy" id="2292441"/>
    <lineage>
        <taxon>Bacteria</taxon>
        <taxon>Bacillati</taxon>
        <taxon>Actinomycetota</taxon>
        <taxon>Coriobacteriia</taxon>
        <taxon>Coriobacteriales</taxon>
        <taxon>Atopobiaceae</taxon>
        <taxon>Paratractidigestivibacter</taxon>
    </lineage>
</organism>
<feature type="region of interest" description="Disordered" evidence="1">
    <location>
        <begin position="1"/>
        <end position="68"/>
    </location>
</feature>
<feature type="region of interest" description="Disordered" evidence="1">
    <location>
        <begin position="221"/>
        <end position="250"/>
    </location>
</feature>
<dbReference type="InterPro" id="IPR046838">
    <property type="entry name" value="BrxL_N"/>
</dbReference>
<keyword evidence="4" id="KW-0378">Hydrolase</keyword>
<dbReference type="InterPro" id="IPR020568">
    <property type="entry name" value="Ribosomal_Su5_D2-typ_SF"/>
</dbReference>
<dbReference type="EMBL" id="JBBNGS010000014">
    <property type="protein sequence ID" value="MEQ2638211.1"/>
    <property type="molecule type" value="Genomic_DNA"/>
</dbReference>
<dbReference type="Gene3D" id="3.30.230.10">
    <property type="match status" value="1"/>
</dbReference>
<dbReference type="Pfam" id="PF13337">
    <property type="entry name" value="BrxL_ATPase"/>
    <property type="match status" value="1"/>
</dbReference>
<dbReference type="NCBIfam" id="TIGR02653">
    <property type="entry name" value="Lon_rel_chp"/>
    <property type="match status" value="1"/>
</dbReference>
<comment type="caution">
    <text evidence="4">The sequence shown here is derived from an EMBL/GenBank/DDBJ whole genome shotgun (WGS) entry which is preliminary data.</text>
</comment>
<evidence type="ECO:0000313" key="4">
    <source>
        <dbReference type="EMBL" id="MEQ2638211.1"/>
    </source>
</evidence>
<dbReference type="Pfam" id="PF20442">
    <property type="entry name" value="BrxL_N"/>
    <property type="match status" value="1"/>
</dbReference>
<feature type="domain" description="Lon proteolytic" evidence="2">
    <location>
        <begin position="615"/>
        <end position="759"/>
    </location>
</feature>
<evidence type="ECO:0000259" key="2">
    <source>
        <dbReference type="Pfam" id="PF05362"/>
    </source>
</evidence>
<dbReference type="SUPFAM" id="SSF54211">
    <property type="entry name" value="Ribosomal protein S5 domain 2-like"/>
    <property type="match status" value="1"/>
</dbReference>
<reference evidence="4 5" key="1">
    <citation type="submission" date="2024-04" db="EMBL/GenBank/DDBJ databases">
        <title>Human intestinal bacterial collection.</title>
        <authorList>
            <person name="Pauvert C."/>
            <person name="Hitch T.C.A."/>
            <person name="Clavel T."/>
        </authorList>
    </citation>
    <scope>NUCLEOTIDE SEQUENCE [LARGE SCALE GENOMIC DNA]</scope>
    <source>
        <strain evidence="4 5">CLA-AA-H197</strain>
    </source>
</reference>
<dbReference type="Proteomes" id="UP001478817">
    <property type="component" value="Unassembled WGS sequence"/>
</dbReference>
<dbReference type="InterPro" id="IPR014721">
    <property type="entry name" value="Ribsml_uS5_D2-typ_fold_subgr"/>
</dbReference>
<evidence type="ECO:0000259" key="3">
    <source>
        <dbReference type="Pfam" id="PF20442"/>
    </source>
</evidence>
<dbReference type="NCBIfam" id="TIGR02688">
    <property type="entry name" value="BREX system Lon protease-like protein BrxL"/>
    <property type="match status" value="1"/>
</dbReference>
<name>A0ABV1IH30_9ACTN</name>
<dbReference type="InterPro" id="IPR008269">
    <property type="entry name" value="Lon_proteolytic"/>
</dbReference>
<dbReference type="GO" id="GO:0008233">
    <property type="term" value="F:peptidase activity"/>
    <property type="evidence" value="ECO:0007669"/>
    <property type="project" value="UniProtKB-KW"/>
</dbReference>
<protein>
    <submittedName>
        <fullName evidence="4">Protease Lon-related BREX system protein BrxL</fullName>
    </submittedName>
</protein>
<keyword evidence="4" id="KW-0645">Protease</keyword>
<feature type="domain" description="BREX system Lon protease-like BrxL N-terminal" evidence="3">
    <location>
        <begin position="82"/>
        <end position="212"/>
    </location>
</feature>
<accession>A0ABV1IH30</accession>
<dbReference type="InterPro" id="IPR013473">
    <property type="entry name" value="BrxL"/>
</dbReference>
<proteinExistence type="predicted"/>
<dbReference type="InterPro" id="IPR014061">
    <property type="entry name" value="BrxL-like"/>
</dbReference>
<keyword evidence="5" id="KW-1185">Reference proteome</keyword>
<gene>
    <name evidence="4" type="primary">brxL</name>
    <name evidence="4" type="ORF">AAAT05_07650</name>
</gene>